<reference evidence="2 3" key="1">
    <citation type="journal article" date="2013" name="BMC Microbiol.">
        <title>Identification of the type II cytochrome c maturation pathway in anammox bacteria by comparative genomics.</title>
        <authorList>
            <person name="Ferousi C."/>
            <person name="Speth D.R."/>
            <person name="Reimann J."/>
            <person name="Op den Camp H.J."/>
            <person name="Allen J.W."/>
            <person name="Keltjens J.T."/>
            <person name="Jetten M.S."/>
        </authorList>
    </citation>
    <scope>NUCLEOTIDE SEQUENCE [LARGE SCALE GENOMIC DNA]</scope>
    <source>
        <strain evidence="2">RU1</strain>
    </source>
</reference>
<name>A0A0M2UQK5_9BACT</name>
<organism evidence="2 3">
    <name type="scientific">Candidatus Brocadia fulgida</name>
    <dbReference type="NCBI Taxonomy" id="380242"/>
    <lineage>
        <taxon>Bacteria</taxon>
        <taxon>Pseudomonadati</taxon>
        <taxon>Planctomycetota</taxon>
        <taxon>Candidatus Brocadiia</taxon>
        <taxon>Candidatus Brocadiales</taxon>
        <taxon>Candidatus Brocadiaceae</taxon>
        <taxon>Candidatus Brocadia</taxon>
    </lineage>
</organism>
<evidence type="ECO:0000313" key="3">
    <source>
        <dbReference type="Proteomes" id="UP000034954"/>
    </source>
</evidence>
<keyword evidence="1" id="KW-1133">Transmembrane helix</keyword>
<keyword evidence="3" id="KW-1185">Reference proteome</keyword>
<dbReference type="Proteomes" id="UP000034954">
    <property type="component" value="Unassembled WGS sequence"/>
</dbReference>
<sequence>MLLSPAYYEKLYQQDKLTVSAGMSLALGAVTAAAMSLGAIRSRSSSTDGVVNDLAVLCFVIGLHAMLIGFAGWFAPLKWPGLMPPITLISFLLGTAALASGLWPGRKFSDSHTNKPSDHTD</sequence>
<comment type="caution">
    <text evidence="2">The sequence shown here is derived from an EMBL/GenBank/DDBJ whole genome shotgun (WGS) entry which is preliminary data.</text>
</comment>
<gene>
    <name evidence="2" type="ORF">BROFUL_03391</name>
</gene>
<feature type="transmembrane region" description="Helical" evidence="1">
    <location>
        <begin position="54"/>
        <end position="76"/>
    </location>
</feature>
<keyword evidence="1" id="KW-0472">Membrane</keyword>
<evidence type="ECO:0000313" key="2">
    <source>
        <dbReference type="EMBL" id="KKO17940.1"/>
    </source>
</evidence>
<dbReference type="EMBL" id="LAQJ01000310">
    <property type="protein sequence ID" value="KKO17940.1"/>
    <property type="molecule type" value="Genomic_DNA"/>
</dbReference>
<dbReference type="AlphaFoldDB" id="A0A0M2UQK5"/>
<keyword evidence="1" id="KW-0812">Transmembrane</keyword>
<protein>
    <submittedName>
        <fullName evidence="2">Uncharacterized protein</fullName>
    </submittedName>
</protein>
<feature type="transmembrane region" description="Helical" evidence="1">
    <location>
        <begin position="20"/>
        <end position="42"/>
    </location>
</feature>
<feature type="transmembrane region" description="Helical" evidence="1">
    <location>
        <begin position="82"/>
        <end position="103"/>
    </location>
</feature>
<evidence type="ECO:0000256" key="1">
    <source>
        <dbReference type="SAM" id="Phobius"/>
    </source>
</evidence>
<proteinExistence type="predicted"/>
<accession>A0A0M2UQK5</accession>